<keyword evidence="2" id="KW-1003">Cell membrane</keyword>
<dbReference type="PANTHER" id="PTHR40077:SF1">
    <property type="entry name" value="MEMBRANE PROTEIN"/>
    <property type="match status" value="1"/>
</dbReference>
<keyword evidence="3 6" id="KW-0812">Transmembrane</keyword>
<dbReference type="EMBL" id="FMUN01000011">
    <property type="protein sequence ID" value="SCY66503.1"/>
    <property type="molecule type" value="Genomic_DNA"/>
</dbReference>
<dbReference type="NCBIfam" id="TIGR03954">
    <property type="entry name" value="integ_memb_HG"/>
    <property type="match status" value="1"/>
</dbReference>
<feature type="transmembrane region" description="Helical" evidence="6">
    <location>
        <begin position="37"/>
        <end position="58"/>
    </location>
</feature>
<evidence type="ECO:0000256" key="3">
    <source>
        <dbReference type="ARBA" id="ARBA00022692"/>
    </source>
</evidence>
<accession>A0A0P9C996</accession>
<organism evidence="8 9">
    <name type="scientific">Thiohalorhabdus denitrificans</name>
    <dbReference type="NCBI Taxonomy" id="381306"/>
    <lineage>
        <taxon>Bacteria</taxon>
        <taxon>Pseudomonadati</taxon>
        <taxon>Pseudomonadota</taxon>
        <taxon>Gammaproteobacteria</taxon>
        <taxon>Thiohalorhabdales</taxon>
        <taxon>Thiohalorhabdaceae</taxon>
        <taxon>Thiohalorhabdus</taxon>
    </lineage>
</organism>
<comment type="subcellular location">
    <subcellularLocation>
        <location evidence="1">Cell membrane</location>
        <topology evidence="1">Multi-pass membrane protein</topology>
    </subcellularLocation>
</comment>
<feature type="transmembrane region" description="Helical" evidence="6">
    <location>
        <begin position="64"/>
        <end position="83"/>
    </location>
</feature>
<dbReference type="Pfam" id="PF12823">
    <property type="entry name" value="DUF3817"/>
    <property type="match status" value="1"/>
</dbReference>
<reference evidence="9" key="1">
    <citation type="submission" date="2016-10" db="EMBL/GenBank/DDBJ databases">
        <authorList>
            <person name="Varghese N."/>
        </authorList>
    </citation>
    <scope>NUCLEOTIDE SEQUENCE [LARGE SCALE GENOMIC DNA]</scope>
    <source>
        <strain evidence="9">HL 19</strain>
    </source>
</reference>
<dbReference type="PANTHER" id="PTHR40077">
    <property type="entry name" value="MEMBRANE PROTEIN-RELATED"/>
    <property type="match status" value="1"/>
</dbReference>
<evidence type="ECO:0000256" key="2">
    <source>
        <dbReference type="ARBA" id="ARBA00022475"/>
    </source>
</evidence>
<dbReference type="AlphaFoldDB" id="A0A0P9C996"/>
<dbReference type="STRING" id="381306.AN478_00040"/>
<evidence type="ECO:0000256" key="4">
    <source>
        <dbReference type="ARBA" id="ARBA00022989"/>
    </source>
</evidence>
<feature type="domain" description="DUF3817" evidence="7">
    <location>
        <begin position="2"/>
        <end position="89"/>
    </location>
</feature>
<sequence>MRLFRLVSLIEGLSLLTLLLVAIPLRAYLGLHEAVYYVGWTHGILFLVYGALALVVSHWQGWSIAYWLMVFLLGAVPFGFLVVDGQLKRALRSSEALEAA</sequence>
<proteinExistence type="predicted"/>
<evidence type="ECO:0000256" key="5">
    <source>
        <dbReference type="ARBA" id="ARBA00023136"/>
    </source>
</evidence>
<dbReference type="RefSeq" id="WP_054964585.1">
    <property type="nucleotide sequence ID" value="NZ_FMUN01000011.1"/>
</dbReference>
<gene>
    <name evidence="8" type="ORF">SAMN05661077_0079</name>
</gene>
<keyword evidence="5 6" id="KW-0472">Membrane</keyword>
<dbReference type="GO" id="GO:0005886">
    <property type="term" value="C:plasma membrane"/>
    <property type="evidence" value="ECO:0007669"/>
    <property type="project" value="UniProtKB-SubCell"/>
</dbReference>
<dbReference type="InterPro" id="IPR023845">
    <property type="entry name" value="DUF3817_TM"/>
</dbReference>
<keyword evidence="9" id="KW-1185">Reference proteome</keyword>
<feature type="transmembrane region" description="Helical" evidence="6">
    <location>
        <begin position="6"/>
        <end position="25"/>
    </location>
</feature>
<keyword evidence="4 6" id="KW-1133">Transmembrane helix</keyword>
<evidence type="ECO:0000256" key="1">
    <source>
        <dbReference type="ARBA" id="ARBA00004651"/>
    </source>
</evidence>
<evidence type="ECO:0000313" key="9">
    <source>
        <dbReference type="Proteomes" id="UP000183104"/>
    </source>
</evidence>
<dbReference type="OrthoDB" id="9342687at2"/>
<protein>
    <submittedName>
        <fullName evidence="8">Integral membrane protein</fullName>
    </submittedName>
</protein>
<name>A0A0P9C996_9GAMM</name>
<dbReference type="Proteomes" id="UP000183104">
    <property type="component" value="Unassembled WGS sequence"/>
</dbReference>
<evidence type="ECO:0000313" key="8">
    <source>
        <dbReference type="EMBL" id="SCY66503.1"/>
    </source>
</evidence>
<evidence type="ECO:0000256" key="6">
    <source>
        <dbReference type="SAM" id="Phobius"/>
    </source>
</evidence>
<evidence type="ECO:0000259" key="7">
    <source>
        <dbReference type="Pfam" id="PF12823"/>
    </source>
</evidence>